<dbReference type="Proteomes" id="UP000885706">
    <property type="component" value="Unassembled WGS sequence"/>
</dbReference>
<dbReference type="AlphaFoldDB" id="A0A7V0IAE9"/>
<comment type="caution">
    <text evidence="1">The sequence shown here is derived from an EMBL/GenBank/DDBJ whole genome shotgun (WGS) entry which is preliminary data.</text>
</comment>
<evidence type="ECO:0008006" key="2">
    <source>
        <dbReference type="Google" id="ProtNLM"/>
    </source>
</evidence>
<dbReference type="Gene3D" id="3.20.20.70">
    <property type="entry name" value="Aldolase class I"/>
    <property type="match status" value="1"/>
</dbReference>
<name>A0A7V0IAE9_DESA2</name>
<reference evidence="1" key="1">
    <citation type="journal article" date="2020" name="mSystems">
        <title>Genome- and Community-Level Interaction Insights into Carbon Utilization and Element Cycling Functions of Hydrothermarchaeota in Hydrothermal Sediment.</title>
        <authorList>
            <person name="Zhou Z."/>
            <person name="Liu Y."/>
            <person name="Xu W."/>
            <person name="Pan J."/>
            <person name="Luo Z.H."/>
            <person name="Li M."/>
        </authorList>
    </citation>
    <scope>NUCLEOTIDE SEQUENCE [LARGE SCALE GENOMIC DNA]</scope>
    <source>
        <strain evidence="1">HyVt-113</strain>
    </source>
</reference>
<dbReference type="EMBL" id="DQWQ01000089">
    <property type="protein sequence ID" value="HDD35561.1"/>
    <property type="molecule type" value="Genomic_DNA"/>
</dbReference>
<accession>A0A7V0IAE9</accession>
<dbReference type="SUPFAM" id="SSF51569">
    <property type="entry name" value="Aldolase"/>
    <property type="match status" value="1"/>
</dbReference>
<evidence type="ECO:0000313" key="1">
    <source>
        <dbReference type="EMBL" id="HDD35561.1"/>
    </source>
</evidence>
<sequence>MLPKGLICPLLTPFKEDGEIDELSLKCLFENVKQFASGIAIGSSFSLEGVYLTFEQKKSLFETILE</sequence>
<proteinExistence type="predicted"/>
<protein>
    <recommendedName>
        <fullName evidence="2">Dihydrodipicolinate synthase family protein</fullName>
    </recommendedName>
</protein>
<organism evidence="1">
    <name type="scientific">Desulfofervidus auxilii</name>
    <dbReference type="NCBI Taxonomy" id="1621989"/>
    <lineage>
        <taxon>Bacteria</taxon>
        <taxon>Pseudomonadati</taxon>
        <taxon>Thermodesulfobacteriota</taxon>
        <taxon>Candidatus Desulfofervidia</taxon>
        <taxon>Candidatus Desulfofervidales</taxon>
        <taxon>Candidatus Desulfofervidaceae</taxon>
        <taxon>Candidatus Desulfofervidus</taxon>
    </lineage>
</organism>
<gene>
    <name evidence="1" type="ORF">ENF30_02040</name>
</gene>
<feature type="non-terminal residue" evidence="1">
    <location>
        <position position="66"/>
    </location>
</feature>
<dbReference type="InterPro" id="IPR013785">
    <property type="entry name" value="Aldolase_TIM"/>
</dbReference>